<dbReference type="EMBL" id="ML120376">
    <property type="protein sequence ID" value="RPB01020.1"/>
    <property type="molecule type" value="Genomic_DNA"/>
</dbReference>
<name>A0A3N4JRU2_9PEZI</name>
<sequence>MPVDVDIGDRISPRVHWPTVSVVAIAAQTVLYGLFNYGSSNKIECSRVVHSLKISKE</sequence>
<evidence type="ECO:0000313" key="3">
    <source>
        <dbReference type="Proteomes" id="UP000276215"/>
    </source>
</evidence>
<evidence type="ECO:0000313" key="2">
    <source>
        <dbReference type="EMBL" id="RPB01020.1"/>
    </source>
</evidence>
<organism evidence="2 3">
    <name type="scientific">Choiromyces venosus 120613-1</name>
    <dbReference type="NCBI Taxonomy" id="1336337"/>
    <lineage>
        <taxon>Eukaryota</taxon>
        <taxon>Fungi</taxon>
        <taxon>Dikarya</taxon>
        <taxon>Ascomycota</taxon>
        <taxon>Pezizomycotina</taxon>
        <taxon>Pezizomycetes</taxon>
        <taxon>Pezizales</taxon>
        <taxon>Tuberaceae</taxon>
        <taxon>Choiromyces</taxon>
    </lineage>
</organism>
<keyword evidence="1" id="KW-1133">Transmembrane helix</keyword>
<protein>
    <submittedName>
        <fullName evidence="2">Uncharacterized protein</fullName>
    </submittedName>
</protein>
<evidence type="ECO:0000256" key="1">
    <source>
        <dbReference type="SAM" id="Phobius"/>
    </source>
</evidence>
<reference evidence="2 3" key="1">
    <citation type="journal article" date="2018" name="Nat. Ecol. Evol.">
        <title>Pezizomycetes genomes reveal the molecular basis of ectomycorrhizal truffle lifestyle.</title>
        <authorList>
            <person name="Murat C."/>
            <person name="Payen T."/>
            <person name="Noel B."/>
            <person name="Kuo A."/>
            <person name="Morin E."/>
            <person name="Chen J."/>
            <person name="Kohler A."/>
            <person name="Krizsan K."/>
            <person name="Balestrini R."/>
            <person name="Da Silva C."/>
            <person name="Montanini B."/>
            <person name="Hainaut M."/>
            <person name="Levati E."/>
            <person name="Barry K.W."/>
            <person name="Belfiori B."/>
            <person name="Cichocki N."/>
            <person name="Clum A."/>
            <person name="Dockter R.B."/>
            <person name="Fauchery L."/>
            <person name="Guy J."/>
            <person name="Iotti M."/>
            <person name="Le Tacon F."/>
            <person name="Lindquist E.A."/>
            <person name="Lipzen A."/>
            <person name="Malagnac F."/>
            <person name="Mello A."/>
            <person name="Molinier V."/>
            <person name="Miyauchi S."/>
            <person name="Poulain J."/>
            <person name="Riccioni C."/>
            <person name="Rubini A."/>
            <person name="Sitrit Y."/>
            <person name="Splivallo R."/>
            <person name="Traeger S."/>
            <person name="Wang M."/>
            <person name="Zifcakova L."/>
            <person name="Wipf D."/>
            <person name="Zambonelli A."/>
            <person name="Paolocci F."/>
            <person name="Nowrousian M."/>
            <person name="Ottonello S."/>
            <person name="Baldrian P."/>
            <person name="Spatafora J.W."/>
            <person name="Henrissat B."/>
            <person name="Nagy L.G."/>
            <person name="Aury J.M."/>
            <person name="Wincker P."/>
            <person name="Grigoriev I.V."/>
            <person name="Bonfante P."/>
            <person name="Martin F.M."/>
        </authorList>
    </citation>
    <scope>NUCLEOTIDE SEQUENCE [LARGE SCALE GENOMIC DNA]</scope>
    <source>
        <strain evidence="2 3">120613-1</strain>
    </source>
</reference>
<feature type="transmembrane region" description="Helical" evidence="1">
    <location>
        <begin position="15"/>
        <end position="35"/>
    </location>
</feature>
<dbReference type="Proteomes" id="UP000276215">
    <property type="component" value="Unassembled WGS sequence"/>
</dbReference>
<keyword evidence="1" id="KW-0812">Transmembrane</keyword>
<dbReference type="AlphaFoldDB" id="A0A3N4JRU2"/>
<accession>A0A3N4JRU2</accession>
<gene>
    <name evidence="2" type="ORF">L873DRAFT_1804372</name>
</gene>
<proteinExistence type="predicted"/>
<keyword evidence="3" id="KW-1185">Reference proteome</keyword>
<keyword evidence="1" id="KW-0472">Membrane</keyword>